<dbReference type="InterPro" id="IPR027377">
    <property type="entry name" value="ZAR1/RTP1-5-like_Znf-3CxxC"/>
</dbReference>
<dbReference type="GO" id="GO:0008270">
    <property type="term" value="F:zinc ion binding"/>
    <property type="evidence" value="ECO:0007669"/>
    <property type="project" value="UniProtKB-KW"/>
</dbReference>
<gene>
    <name evidence="5" type="ORF">ALEPTO_LOCUS10282</name>
</gene>
<evidence type="ECO:0000259" key="4">
    <source>
        <dbReference type="SMART" id="SM01328"/>
    </source>
</evidence>
<reference evidence="5" key="1">
    <citation type="submission" date="2021-06" db="EMBL/GenBank/DDBJ databases">
        <authorList>
            <person name="Kallberg Y."/>
            <person name="Tangrot J."/>
            <person name="Rosling A."/>
        </authorList>
    </citation>
    <scope>NUCLEOTIDE SEQUENCE</scope>
    <source>
        <strain evidence="5">FL130A</strain>
    </source>
</reference>
<dbReference type="Proteomes" id="UP000789508">
    <property type="component" value="Unassembled WGS sequence"/>
</dbReference>
<name>A0A9N9H649_9GLOM</name>
<sequence>NSYENKSSTTQIDFDNLTKRIVELKLGNETKRTSFLYQHLNNESKENDAKKKTSSDTRRHPSIPMKDIIKILTDDMLGHVYNKIYGNWVCCDRKHCYEEWQDKKRNYIEWQKEFTTNQLKNSLEKTPEEMTVFFVEFCKKCCIYTRMYNDNPKIISSFRLYQYLLPSTPTTNEKPDLEIIVHLVWNNFYRVFGYWKCSYCGKSWCSAYAWISLEKYIYQTEGTKLEAIRDFYAQKCKRCNKSKIESYITRYEPLEYSPDGSVHKESLCAKCQSGSPCHLTGTYFGYNSR</sequence>
<keyword evidence="2" id="KW-0863">Zinc-finger</keyword>
<keyword evidence="6" id="KW-1185">Reference proteome</keyword>
<protein>
    <submittedName>
        <fullName evidence="5">2721_t:CDS:1</fullName>
    </submittedName>
</protein>
<evidence type="ECO:0000313" key="6">
    <source>
        <dbReference type="Proteomes" id="UP000789508"/>
    </source>
</evidence>
<evidence type="ECO:0000256" key="3">
    <source>
        <dbReference type="ARBA" id="ARBA00022833"/>
    </source>
</evidence>
<evidence type="ECO:0000256" key="2">
    <source>
        <dbReference type="ARBA" id="ARBA00022771"/>
    </source>
</evidence>
<keyword evidence="3" id="KW-0862">Zinc</keyword>
<feature type="non-terminal residue" evidence="5">
    <location>
        <position position="1"/>
    </location>
</feature>
<proteinExistence type="predicted"/>
<evidence type="ECO:0000256" key="1">
    <source>
        <dbReference type="ARBA" id="ARBA00022723"/>
    </source>
</evidence>
<feature type="domain" description="3CxxC-type" evidence="4">
    <location>
        <begin position="190"/>
        <end position="274"/>
    </location>
</feature>
<dbReference type="EMBL" id="CAJVPS010010685">
    <property type="protein sequence ID" value="CAG8659564.1"/>
    <property type="molecule type" value="Genomic_DNA"/>
</dbReference>
<dbReference type="SMART" id="SM01328">
    <property type="entry name" value="zf-3CxxC"/>
    <property type="match status" value="1"/>
</dbReference>
<organism evidence="5 6">
    <name type="scientific">Ambispora leptoticha</name>
    <dbReference type="NCBI Taxonomy" id="144679"/>
    <lineage>
        <taxon>Eukaryota</taxon>
        <taxon>Fungi</taxon>
        <taxon>Fungi incertae sedis</taxon>
        <taxon>Mucoromycota</taxon>
        <taxon>Glomeromycotina</taxon>
        <taxon>Glomeromycetes</taxon>
        <taxon>Archaeosporales</taxon>
        <taxon>Ambisporaceae</taxon>
        <taxon>Ambispora</taxon>
    </lineage>
</organism>
<dbReference type="Pfam" id="PF13695">
    <property type="entry name" value="Zn_ribbon_3CxxC"/>
    <property type="match status" value="1"/>
</dbReference>
<accession>A0A9N9H649</accession>
<keyword evidence="1" id="KW-0479">Metal-binding</keyword>
<evidence type="ECO:0000313" key="5">
    <source>
        <dbReference type="EMBL" id="CAG8659564.1"/>
    </source>
</evidence>
<dbReference type="AlphaFoldDB" id="A0A9N9H649"/>
<dbReference type="OrthoDB" id="2376871at2759"/>
<comment type="caution">
    <text evidence="5">The sequence shown here is derived from an EMBL/GenBank/DDBJ whole genome shotgun (WGS) entry which is preliminary data.</text>
</comment>